<gene>
    <name evidence="1" type="ORF">LCGC14_0394100</name>
</gene>
<reference evidence="1" key="1">
    <citation type="journal article" date="2015" name="Nature">
        <title>Complex archaea that bridge the gap between prokaryotes and eukaryotes.</title>
        <authorList>
            <person name="Spang A."/>
            <person name="Saw J.H."/>
            <person name="Jorgensen S.L."/>
            <person name="Zaremba-Niedzwiedzka K."/>
            <person name="Martijn J."/>
            <person name="Lind A.E."/>
            <person name="van Eijk R."/>
            <person name="Schleper C."/>
            <person name="Guy L."/>
            <person name="Ettema T.J."/>
        </authorList>
    </citation>
    <scope>NUCLEOTIDE SEQUENCE</scope>
</reference>
<name>A0A0F9SYR4_9ZZZZ</name>
<organism evidence="1">
    <name type="scientific">marine sediment metagenome</name>
    <dbReference type="NCBI Taxonomy" id="412755"/>
    <lineage>
        <taxon>unclassified sequences</taxon>
        <taxon>metagenomes</taxon>
        <taxon>ecological metagenomes</taxon>
    </lineage>
</organism>
<dbReference type="AlphaFoldDB" id="A0A0F9SYR4"/>
<dbReference type="EMBL" id="LAZR01000332">
    <property type="protein sequence ID" value="KKN74070.1"/>
    <property type="molecule type" value="Genomic_DNA"/>
</dbReference>
<protein>
    <submittedName>
        <fullName evidence="1">Uncharacterized protein</fullName>
    </submittedName>
</protein>
<sequence length="600" mass="65151">MARLYQPIEILTPLGVNDRDARMGGYPNESTNCRNVDFFGDHISTRKGRDRYNTARNGSGLDIYSLHYFTDETGAGHLLKTADDAIWLGSALSKTGTWTSKRAGFTADKVWTSTTFVEGTRIYLALTNGVDAPQKYDPQTGDVTDLSDDADLPKGQLCFTLADRVFIGPMTATDQDFRFEHSKDLDVAGATSWSEANNFVQIPGRSIPKGGVVMGDVAFVLNEEEIFAILYTGDAVTPFWIRRVGDMGTLSFQTIKVLPGENAFVFLGTDGMVYKFDLQYRLEKIGVKIPGVLFGSDDTDFSGLNKAQIAGAVAGVDPELQKYMLFAPDAGDSYNSLALDYYWGTKLIDIDPVSRRGSGLFLGQWFYSDADVRAIVVGRDSNDKRVILTSSGKPDYVTGTVSISAGGVVTGSGTAFDQSMVGNDFIPTSTGTAFVVTSVAGATSLQLTSYTEGAVAAGEAFTISRRGIVFQQDSGASDDGAAIDSFWFSRWHTHGRMDLFKHFPEMDVITRNVGDWLLQVNHMVDFQDGVGLQKTINLAPDSAIVGTAIVGTAVIGSLGAVPRKVPTNSYGKAIRYRFRTNGLNEKFTLYGYIPYVEATS</sequence>
<comment type="caution">
    <text evidence="1">The sequence shown here is derived from an EMBL/GenBank/DDBJ whole genome shotgun (WGS) entry which is preliminary data.</text>
</comment>
<evidence type="ECO:0000313" key="1">
    <source>
        <dbReference type="EMBL" id="KKN74070.1"/>
    </source>
</evidence>
<accession>A0A0F9SYR4</accession>
<proteinExistence type="predicted"/>